<reference evidence="11 12" key="1">
    <citation type="submission" date="2016-10" db="EMBL/GenBank/DDBJ databases">
        <authorList>
            <person name="Varghese N."/>
        </authorList>
    </citation>
    <scope>NUCLEOTIDE SEQUENCE [LARGE SCALE GENOMIC DNA]</scope>
    <source>
        <strain evidence="11 12">KA00225</strain>
    </source>
</reference>
<evidence type="ECO:0000313" key="11">
    <source>
        <dbReference type="EMBL" id="PNS43403.1"/>
    </source>
</evidence>
<keyword evidence="5 11" id="KW-0418">Kinase</keyword>
<feature type="transmembrane region" description="Helical" evidence="9">
    <location>
        <begin position="535"/>
        <end position="557"/>
    </location>
</feature>
<evidence type="ECO:0000256" key="7">
    <source>
        <dbReference type="PROSITE-ProRule" id="PRU10141"/>
    </source>
</evidence>
<feature type="region of interest" description="Disordered" evidence="8">
    <location>
        <begin position="413"/>
        <end position="448"/>
    </location>
</feature>
<dbReference type="RefSeq" id="WP_103084405.1">
    <property type="nucleotide sequence ID" value="NZ_MNLH01000002.1"/>
</dbReference>
<proteinExistence type="predicted"/>
<keyword evidence="9" id="KW-0812">Transmembrane</keyword>
<evidence type="ECO:0000256" key="1">
    <source>
        <dbReference type="ARBA" id="ARBA00012513"/>
    </source>
</evidence>
<keyword evidence="9" id="KW-1133">Transmembrane helix</keyword>
<comment type="caution">
    <text evidence="11">The sequence shown here is derived from an EMBL/GenBank/DDBJ whole genome shotgun (WGS) entry which is preliminary data.</text>
</comment>
<keyword evidence="9" id="KW-0472">Membrane</keyword>
<dbReference type="PROSITE" id="PS00107">
    <property type="entry name" value="PROTEIN_KINASE_ATP"/>
    <property type="match status" value="1"/>
</dbReference>
<feature type="compositionally biased region" description="Low complexity" evidence="8">
    <location>
        <begin position="419"/>
        <end position="448"/>
    </location>
</feature>
<gene>
    <name evidence="11" type="ORF">BFS05_02135</name>
</gene>
<sequence length="633" mass="69435">MDEISMFNLSQGQNIGGYTLIKRLGGGAMGSVWRVSDDGGQEYAMKILRASMCNTEDNSDNDQDLARTRLRREAIALQRIHNSGVCSIVDMELDASIAFIVTELIDGLNLKEDVSENGPYISDDLERLAHKLIEAVKAVHAAGIIHRDIKPTNVMISATGPVLVDFGIAMGEGESHVTRTGLVMGTPGFIAPEIIEGGDSDEFTDWWSLAAVLAFAATGKPVFGTKPMMAVLERAASGNANLNGLPPLTMDALRSALNPDRNKRCTPDELEQAIAKDAEDPLAWQEAMHPFDLNNDADFAYKSDAPKTVIFSNNAQDFDTSQTVDILRTASVSHETVISGTTAIGNLNSTKNVRKSWQYAANAGETNTQETLAQVVLSQETQLQETQLQNAQLQDTQLEQTIIQPIQETLSQEAQETNAQETIQPTQEATQEAESASESGSESEADSQYQENLKQLTSSYMFRGTIFLLIFIPILLVITCLSLTTSLCLHVLLLLISATVGYNVSSHIHRQTINGTMRKDNFVRIFSIPWHFIKAIIYTIPSMLIILLTSILGAYIYPFLTQSNSQLIAFYINLPEWLSIKNLTILFPSYAPEILSPTSIGYTIGVLIGWIIIALLRKSAIIRLGLGAIFRSK</sequence>
<accession>A0A2K1SV37</accession>
<dbReference type="EC" id="2.7.11.1" evidence="1"/>
<dbReference type="CDD" id="cd14014">
    <property type="entry name" value="STKc_PknB_like"/>
    <property type="match status" value="1"/>
</dbReference>
<dbReference type="InterPro" id="IPR008271">
    <property type="entry name" value="Ser/Thr_kinase_AS"/>
</dbReference>
<dbReference type="PROSITE" id="PS50011">
    <property type="entry name" value="PROTEIN_KINASE_DOM"/>
    <property type="match status" value="1"/>
</dbReference>
<keyword evidence="4 7" id="KW-0547">Nucleotide-binding</keyword>
<feature type="transmembrane region" description="Helical" evidence="9">
    <location>
        <begin position="594"/>
        <end position="616"/>
    </location>
</feature>
<evidence type="ECO:0000256" key="9">
    <source>
        <dbReference type="SAM" id="Phobius"/>
    </source>
</evidence>
<dbReference type="SMART" id="SM00220">
    <property type="entry name" value="S_TKc"/>
    <property type="match status" value="1"/>
</dbReference>
<dbReference type="GO" id="GO:0005524">
    <property type="term" value="F:ATP binding"/>
    <property type="evidence" value="ECO:0007669"/>
    <property type="project" value="UniProtKB-UniRule"/>
</dbReference>
<dbReference type="OrthoDB" id="9762169at2"/>
<dbReference type="GO" id="GO:0004674">
    <property type="term" value="F:protein serine/threonine kinase activity"/>
    <property type="evidence" value="ECO:0007669"/>
    <property type="project" value="UniProtKB-KW"/>
</dbReference>
<dbReference type="PANTHER" id="PTHR43289">
    <property type="entry name" value="MITOGEN-ACTIVATED PROTEIN KINASE KINASE KINASE 20-RELATED"/>
    <property type="match status" value="1"/>
</dbReference>
<evidence type="ECO:0000259" key="10">
    <source>
        <dbReference type="PROSITE" id="PS50011"/>
    </source>
</evidence>
<keyword evidence="6 7" id="KW-0067">ATP-binding</keyword>
<dbReference type="Proteomes" id="UP000236146">
    <property type="component" value="Unassembled WGS sequence"/>
</dbReference>
<evidence type="ECO:0000256" key="8">
    <source>
        <dbReference type="SAM" id="MobiDB-lite"/>
    </source>
</evidence>
<dbReference type="PROSITE" id="PS00108">
    <property type="entry name" value="PROTEIN_KINASE_ST"/>
    <property type="match status" value="1"/>
</dbReference>
<feature type="domain" description="Protein kinase" evidence="10">
    <location>
        <begin position="18"/>
        <end position="292"/>
    </location>
</feature>
<dbReference type="InterPro" id="IPR017441">
    <property type="entry name" value="Protein_kinase_ATP_BS"/>
</dbReference>
<dbReference type="EMBL" id="MNLH01000002">
    <property type="protein sequence ID" value="PNS43403.1"/>
    <property type="molecule type" value="Genomic_DNA"/>
</dbReference>
<evidence type="ECO:0000256" key="5">
    <source>
        <dbReference type="ARBA" id="ARBA00022777"/>
    </source>
</evidence>
<keyword evidence="3" id="KW-0808">Transferase</keyword>
<dbReference type="InterPro" id="IPR011009">
    <property type="entry name" value="Kinase-like_dom_sf"/>
</dbReference>
<dbReference type="AlphaFoldDB" id="A0A2K1SV37"/>
<evidence type="ECO:0000313" key="12">
    <source>
        <dbReference type="Proteomes" id="UP000236146"/>
    </source>
</evidence>
<dbReference type="Pfam" id="PF00069">
    <property type="entry name" value="Pkinase"/>
    <property type="match status" value="1"/>
</dbReference>
<evidence type="ECO:0000256" key="2">
    <source>
        <dbReference type="ARBA" id="ARBA00022527"/>
    </source>
</evidence>
<dbReference type="Gene3D" id="1.10.510.10">
    <property type="entry name" value="Transferase(Phosphotransferase) domain 1"/>
    <property type="match status" value="1"/>
</dbReference>
<feature type="binding site" evidence="7">
    <location>
        <position position="46"/>
    </location>
    <ligand>
        <name>ATP</name>
        <dbReference type="ChEBI" id="CHEBI:30616"/>
    </ligand>
</feature>
<protein>
    <recommendedName>
        <fullName evidence="1">non-specific serine/threonine protein kinase</fullName>
        <ecNumber evidence="1">2.7.11.1</ecNumber>
    </recommendedName>
</protein>
<organism evidence="11 12">
    <name type="scientific">Gardnerella vaginalis</name>
    <dbReference type="NCBI Taxonomy" id="2702"/>
    <lineage>
        <taxon>Bacteria</taxon>
        <taxon>Bacillati</taxon>
        <taxon>Actinomycetota</taxon>
        <taxon>Actinomycetes</taxon>
        <taxon>Bifidobacteriales</taxon>
        <taxon>Bifidobacteriaceae</taxon>
        <taxon>Gardnerella</taxon>
    </lineage>
</organism>
<dbReference type="SUPFAM" id="SSF56112">
    <property type="entry name" value="Protein kinase-like (PK-like)"/>
    <property type="match status" value="1"/>
</dbReference>
<keyword evidence="2" id="KW-0723">Serine/threonine-protein kinase</keyword>
<name>A0A2K1SV37_GARVA</name>
<evidence type="ECO:0000256" key="4">
    <source>
        <dbReference type="ARBA" id="ARBA00022741"/>
    </source>
</evidence>
<evidence type="ECO:0000256" key="6">
    <source>
        <dbReference type="ARBA" id="ARBA00022840"/>
    </source>
</evidence>
<evidence type="ECO:0000256" key="3">
    <source>
        <dbReference type="ARBA" id="ARBA00022679"/>
    </source>
</evidence>
<dbReference type="InterPro" id="IPR000719">
    <property type="entry name" value="Prot_kinase_dom"/>
</dbReference>
<dbReference type="PANTHER" id="PTHR43289:SF6">
    <property type="entry name" value="SERINE_THREONINE-PROTEIN KINASE NEKL-3"/>
    <property type="match status" value="1"/>
</dbReference>